<protein>
    <submittedName>
        <fullName evidence="1">PDIL2-2</fullName>
    </submittedName>
</protein>
<reference evidence="1" key="1">
    <citation type="submission" date="2014-09" db="EMBL/GenBank/DDBJ databases">
        <authorList>
            <person name="Magalhaes I.L.F."/>
            <person name="Oliveira U."/>
            <person name="Santos F.R."/>
            <person name="Vidigal T.H.D.A."/>
            <person name="Brescovit A.D."/>
            <person name="Santos A.J."/>
        </authorList>
    </citation>
    <scope>NUCLEOTIDE SEQUENCE</scope>
    <source>
        <tissue evidence="1">Shoot tissue taken approximately 20 cm above the soil surface</tissue>
    </source>
</reference>
<sequence length="41" mass="4954">MFSHAYKYQLHVSQGDKKIIAYDPAQDHIRENKMQRRHVRG</sequence>
<dbReference type="AlphaFoldDB" id="A0A0A9E232"/>
<organism evidence="1">
    <name type="scientific">Arundo donax</name>
    <name type="common">Giant reed</name>
    <name type="synonym">Donax arundinaceus</name>
    <dbReference type="NCBI Taxonomy" id="35708"/>
    <lineage>
        <taxon>Eukaryota</taxon>
        <taxon>Viridiplantae</taxon>
        <taxon>Streptophyta</taxon>
        <taxon>Embryophyta</taxon>
        <taxon>Tracheophyta</taxon>
        <taxon>Spermatophyta</taxon>
        <taxon>Magnoliopsida</taxon>
        <taxon>Liliopsida</taxon>
        <taxon>Poales</taxon>
        <taxon>Poaceae</taxon>
        <taxon>PACMAD clade</taxon>
        <taxon>Arundinoideae</taxon>
        <taxon>Arundineae</taxon>
        <taxon>Arundo</taxon>
    </lineage>
</organism>
<evidence type="ECO:0000313" key="1">
    <source>
        <dbReference type="EMBL" id="JAD93058.1"/>
    </source>
</evidence>
<reference evidence="1" key="2">
    <citation type="journal article" date="2015" name="Data Brief">
        <title>Shoot transcriptome of the giant reed, Arundo donax.</title>
        <authorList>
            <person name="Barrero R.A."/>
            <person name="Guerrero F.D."/>
            <person name="Moolhuijzen P."/>
            <person name="Goolsby J.A."/>
            <person name="Tidwell J."/>
            <person name="Bellgard S.E."/>
            <person name="Bellgard M.I."/>
        </authorList>
    </citation>
    <scope>NUCLEOTIDE SEQUENCE</scope>
    <source>
        <tissue evidence="1">Shoot tissue taken approximately 20 cm above the soil surface</tissue>
    </source>
</reference>
<proteinExistence type="predicted"/>
<name>A0A0A9E232_ARUDO</name>
<dbReference type="EMBL" id="GBRH01204837">
    <property type="protein sequence ID" value="JAD93058.1"/>
    <property type="molecule type" value="Transcribed_RNA"/>
</dbReference>
<accession>A0A0A9E232</accession>